<protein>
    <recommendedName>
        <fullName evidence="1">Ig-like domain-containing protein</fullName>
    </recommendedName>
</protein>
<evidence type="ECO:0000313" key="2">
    <source>
        <dbReference type="EMBL" id="KYB25854.1"/>
    </source>
</evidence>
<dbReference type="InterPro" id="IPR003599">
    <property type="entry name" value="Ig_sub"/>
</dbReference>
<dbReference type="SMART" id="SM00409">
    <property type="entry name" value="IG"/>
    <property type="match status" value="1"/>
</dbReference>
<dbReference type="OrthoDB" id="6478865at2759"/>
<dbReference type="PROSITE" id="PS50835">
    <property type="entry name" value="IG_LIKE"/>
    <property type="match status" value="1"/>
</dbReference>
<evidence type="ECO:0000313" key="3">
    <source>
        <dbReference type="Proteomes" id="UP000007266"/>
    </source>
</evidence>
<dbReference type="InterPro" id="IPR036179">
    <property type="entry name" value="Ig-like_dom_sf"/>
</dbReference>
<dbReference type="KEGG" id="tca:664222"/>
<feature type="domain" description="Ig-like" evidence="1">
    <location>
        <begin position="40"/>
        <end position="133"/>
    </location>
</feature>
<proteinExistence type="predicted"/>
<reference evidence="2 3" key="1">
    <citation type="journal article" date="2008" name="Nature">
        <title>The genome of the model beetle and pest Tribolium castaneum.</title>
        <authorList>
            <consortium name="Tribolium Genome Sequencing Consortium"/>
            <person name="Richards S."/>
            <person name="Gibbs R.A."/>
            <person name="Weinstock G.M."/>
            <person name="Brown S.J."/>
            <person name="Denell R."/>
            <person name="Beeman R.W."/>
            <person name="Gibbs R."/>
            <person name="Beeman R.W."/>
            <person name="Brown S.J."/>
            <person name="Bucher G."/>
            <person name="Friedrich M."/>
            <person name="Grimmelikhuijzen C.J."/>
            <person name="Klingler M."/>
            <person name="Lorenzen M."/>
            <person name="Richards S."/>
            <person name="Roth S."/>
            <person name="Schroder R."/>
            <person name="Tautz D."/>
            <person name="Zdobnov E.M."/>
            <person name="Muzny D."/>
            <person name="Gibbs R.A."/>
            <person name="Weinstock G.M."/>
            <person name="Attaway T."/>
            <person name="Bell S."/>
            <person name="Buhay C.J."/>
            <person name="Chandrabose M.N."/>
            <person name="Chavez D."/>
            <person name="Clerk-Blankenburg K.P."/>
            <person name="Cree A."/>
            <person name="Dao M."/>
            <person name="Davis C."/>
            <person name="Chacko J."/>
            <person name="Dinh H."/>
            <person name="Dugan-Rocha S."/>
            <person name="Fowler G."/>
            <person name="Garner T.T."/>
            <person name="Garnes J."/>
            <person name="Gnirke A."/>
            <person name="Hawes A."/>
            <person name="Hernandez J."/>
            <person name="Hines S."/>
            <person name="Holder M."/>
            <person name="Hume J."/>
            <person name="Jhangiani S.N."/>
            <person name="Joshi V."/>
            <person name="Khan Z.M."/>
            <person name="Jackson L."/>
            <person name="Kovar C."/>
            <person name="Kowis A."/>
            <person name="Lee S."/>
            <person name="Lewis L.R."/>
            <person name="Margolis J."/>
            <person name="Morgan M."/>
            <person name="Nazareth L.V."/>
            <person name="Nguyen N."/>
            <person name="Okwuonu G."/>
            <person name="Parker D."/>
            <person name="Richards S."/>
            <person name="Ruiz S.J."/>
            <person name="Santibanez J."/>
            <person name="Savard J."/>
            <person name="Scherer S.E."/>
            <person name="Schneider B."/>
            <person name="Sodergren E."/>
            <person name="Tautz D."/>
            <person name="Vattahil S."/>
            <person name="Villasana D."/>
            <person name="White C.S."/>
            <person name="Wright R."/>
            <person name="Park Y."/>
            <person name="Beeman R.W."/>
            <person name="Lord J."/>
            <person name="Oppert B."/>
            <person name="Lorenzen M."/>
            <person name="Brown S."/>
            <person name="Wang L."/>
            <person name="Savard J."/>
            <person name="Tautz D."/>
            <person name="Richards S."/>
            <person name="Weinstock G."/>
            <person name="Gibbs R.A."/>
            <person name="Liu Y."/>
            <person name="Worley K."/>
            <person name="Weinstock G."/>
            <person name="Elsik C.G."/>
            <person name="Reese J.T."/>
            <person name="Elhaik E."/>
            <person name="Landan G."/>
            <person name="Graur D."/>
            <person name="Arensburger P."/>
            <person name="Atkinson P."/>
            <person name="Beeman R.W."/>
            <person name="Beidler J."/>
            <person name="Brown S.J."/>
            <person name="Demuth J.P."/>
            <person name="Drury D.W."/>
            <person name="Du Y.Z."/>
            <person name="Fujiwara H."/>
            <person name="Lorenzen M."/>
            <person name="Maselli V."/>
            <person name="Osanai M."/>
            <person name="Park Y."/>
            <person name="Robertson H.M."/>
            <person name="Tu Z."/>
            <person name="Wang J.J."/>
            <person name="Wang S."/>
            <person name="Richards S."/>
            <person name="Song H."/>
            <person name="Zhang L."/>
            <person name="Sodergren E."/>
            <person name="Werner D."/>
            <person name="Stanke M."/>
            <person name="Morgenstern B."/>
            <person name="Solovyev V."/>
            <person name="Kosarev P."/>
            <person name="Brown G."/>
            <person name="Chen H.C."/>
            <person name="Ermolaeva O."/>
            <person name="Hlavina W."/>
            <person name="Kapustin Y."/>
            <person name="Kiryutin B."/>
            <person name="Kitts P."/>
            <person name="Maglott D."/>
            <person name="Pruitt K."/>
            <person name="Sapojnikov V."/>
            <person name="Souvorov A."/>
            <person name="Mackey A.J."/>
            <person name="Waterhouse R.M."/>
            <person name="Wyder S."/>
            <person name="Zdobnov E.M."/>
            <person name="Zdobnov E.M."/>
            <person name="Wyder S."/>
            <person name="Kriventseva E.V."/>
            <person name="Kadowaki T."/>
            <person name="Bork P."/>
            <person name="Aranda M."/>
            <person name="Bao R."/>
            <person name="Beermann A."/>
            <person name="Berns N."/>
            <person name="Bolognesi R."/>
            <person name="Bonneton F."/>
            <person name="Bopp D."/>
            <person name="Brown S.J."/>
            <person name="Bucher G."/>
            <person name="Butts T."/>
            <person name="Chaumot A."/>
            <person name="Denell R.E."/>
            <person name="Ferrier D.E."/>
            <person name="Friedrich M."/>
            <person name="Gordon C.M."/>
            <person name="Jindra M."/>
            <person name="Klingler M."/>
            <person name="Lan Q."/>
            <person name="Lattorff H.M."/>
            <person name="Laudet V."/>
            <person name="von Levetsow C."/>
            <person name="Liu Z."/>
            <person name="Lutz R."/>
            <person name="Lynch J.A."/>
            <person name="da Fonseca R.N."/>
            <person name="Posnien N."/>
            <person name="Reuter R."/>
            <person name="Roth S."/>
            <person name="Savard J."/>
            <person name="Schinko J.B."/>
            <person name="Schmitt C."/>
            <person name="Schoppmeier M."/>
            <person name="Schroder R."/>
            <person name="Shippy T.D."/>
            <person name="Simonnet F."/>
            <person name="Marques-Souza H."/>
            <person name="Tautz D."/>
            <person name="Tomoyasu Y."/>
            <person name="Trauner J."/>
            <person name="Van der Zee M."/>
            <person name="Vervoort M."/>
            <person name="Wittkopp N."/>
            <person name="Wimmer E.A."/>
            <person name="Yang X."/>
            <person name="Jones A.K."/>
            <person name="Sattelle D.B."/>
            <person name="Ebert P.R."/>
            <person name="Nelson D."/>
            <person name="Scott J.G."/>
            <person name="Beeman R.W."/>
            <person name="Muthukrishnan S."/>
            <person name="Kramer K.J."/>
            <person name="Arakane Y."/>
            <person name="Beeman R.W."/>
            <person name="Zhu Q."/>
            <person name="Hogenkamp D."/>
            <person name="Dixit R."/>
            <person name="Oppert B."/>
            <person name="Jiang H."/>
            <person name="Zou Z."/>
            <person name="Marshall J."/>
            <person name="Elpidina E."/>
            <person name="Vinokurov K."/>
            <person name="Oppert C."/>
            <person name="Zou Z."/>
            <person name="Evans J."/>
            <person name="Lu Z."/>
            <person name="Zhao P."/>
            <person name="Sumathipala N."/>
            <person name="Altincicek B."/>
            <person name="Vilcinskas A."/>
            <person name="Williams M."/>
            <person name="Hultmark D."/>
            <person name="Hetru C."/>
            <person name="Jiang H."/>
            <person name="Grimmelikhuijzen C.J."/>
            <person name="Hauser F."/>
            <person name="Cazzamali G."/>
            <person name="Williamson M."/>
            <person name="Park Y."/>
            <person name="Li B."/>
            <person name="Tanaka Y."/>
            <person name="Predel R."/>
            <person name="Neupert S."/>
            <person name="Schachtner J."/>
            <person name="Verleyen P."/>
            <person name="Raible F."/>
            <person name="Bork P."/>
            <person name="Friedrich M."/>
            <person name="Walden K.K."/>
            <person name="Robertson H.M."/>
            <person name="Angeli S."/>
            <person name="Foret S."/>
            <person name="Bucher G."/>
            <person name="Schuetz S."/>
            <person name="Maleszka R."/>
            <person name="Wimmer E.A."/>
            <person name="Beeman R.W."/>
            <person name="Lorenzen M."/>
            <person name="Tomoyasu Y."/>
            <person name="Miller S.C."/>
            <person name="Grossmann D."/>
            <person name="Bucher G."/>
        </authorList>
    </citation>
    <scope>NUCLEOTIDE SEQUENCE [LARGE SCALE GENOMIC DNA]</scope>
    <source>
        <strain evidence="2 3">Georgia GA2</strain>
    </source>
</reference>
<keyword evidence="3" id="KW-1185">Reference proteome</keyword>
<dbReference type="InterPro" id="IPR013783">
    <property type="entry name" value="Ig-like_fold"/>
</dbReference>
<organism evidence="2 3">
    <name type="scientific">Tribolium castaneum</name>
    <name type="common">Red flour beetle</name>
    <dbReference type="NCBI Taxonomy" id="7070"/>
    <lineage>
        <taxon>Eukaryota</taxon>
        <taxon>Metazoa</taxon>
        <taxon>Ecdysozoa</taxon>
        <taxon>Arthropoda</taxon>
        <taxon>Hexapoda</taxon>
        <taxon>Insecta</taxon>
        <taxon>Pterygota</taxon>
        <taxon>Neoptera</taxon>
        <taxon>Endopterygota</taxon>
        <taxon>Coleoptera</taxon>
        <taxon>Polyphaga</taxon>
        <taxon>Cucujiformia</taxon>
        <taxon>Tenebrionidae</taxon>
        <taxon>Tenebrionidae incertae sedis</taxon>
        <taxon>Tribolium</taxon>
    </lineage>
</organism>
<dbReference type="AlphaFoldDB" id="A0A139WD64"/>
<dbReference type="PANTHER" id="PTHR21261:SF2">
    <property type="entry name" value="GH04238P-RELATED"/>
    <property type="match status" value="1"/>
</dbReference>
<dbReference type="Gene3D" id="2.60.40.10">
    <property type="entry name" value="Immunoglobulins"/>
    <property type="match status" value="2"/>
</dbReference>
<dbReference type="EMBL" id="KQ971361">
    <property type="protein sequence ID" value="KYB25854.1"/>
    <property type="molecule type" value="Genomic_DNA"/>
</dbReference>
<name>A0A139WD64_TRICA</name>
<dbReference type="InterPro" id="IPR007110">
    <property type="entry name" value="Ig-like_dom"/>
</dbReference>
<dbReference type="Proteomes" id="UP000007266">
    <property type="component" value="Linkage group 8"/>
</dbReference>
<evidence type="ECO:0000259" key="1">
    <source>
        <dbReference type="PROSITE" id="PS50835"/>
    </source>
</evidence>
<dbReference type="FunCoup" id="A0A139WD64">
    <property type="interactions" value="33"/>
</dbReference>
<dbReference type="SUPFAM" id="SSF48726">
    <property type="entry name" value="Immunoglobulin"/>
    <property type="match status" value="1"/>
</dbReference>
<dbReference type="OMA" id="MTIFVPE"/>
<accession>A0A139WD64</accession>
<dbReference type="PANTHER" id="PTHR21261">
    <property type="entry name" value="BEAT PROTEIN"/>
    <property type="match status" value="1"/>
</dbReference>
<gene>
    <name evidence="2" type="primary">AUGUSTUS-3.0.2_31279</name>
    <name evidence="2" type="ORF">TcasGA2_TC031279</name>
</gene>
<sequence length="268" mass="30181">MMSVSSLCHISTIFFITASINFGTGVKINKLQVPEVIKHGAPVILDCDFTLDDTEEDLVVKWYFNKNKTLVYQWIPALKPQGLGILKDRLNLEYAASVDANSVHRALHILKAVPDLSGDYTCSVSTLQSEDIRTKSMLVFVPEKELLLRRLEAEEGLMRVQCLADGVFPRPVMSLHSQEREIEGTEVTARLRGQLYEVSATATLPALKDPEEFSCELRIPQANYTVRRETVFYPGNKAPLILMDRWLALSPCIFSLYLGLTRQFIGLC</sequence>
<dbReference type="InParanoid" id="A0A139WD64"/>
<reference evidence="2 3" key="2">
    <citation type="journal article" date="2010" name="Nucleic Acids Res.">
        <title>BeetleBase in 2010: revisions to provide comprehensive genomic information for Tribolium castaneum.</title>
        <authorList>
            <person name="Kim H.S."/>
            <person name="Murphy T."/>
            <person name="Xia J."/>
            <person name="Caragea D."/>
            <person name="Park Y."/>
            <person name="Beeman R.W."/>
            <person name="Lorenzen M.D."/>
            <person name="Butcher S."/>
            <person name="Manak J.R."/>
            <person name="Brown S.J."/>
        </authorList>
    </citation>
    <scope>GENOME REANNOTATION</scope>
    <source>
        <strain evidence="2 3">Georgia GA2</strain>
    </source>
</reference>